<feature type="transmembrane region" description="Helical" evidence="1">
    <location>
        <begin position="56"/>
        <end position="74"/>
    </location>
</feature>
<dbReference type="Proteomes" id="UP001198200">
    <property type="component" value="Unassembled WGS sequence"/>
</dbReference>
<feature type="transmembrane region" description="Helical" evidence="1">
    <location>
        <begin position="95"/>
        <end position="123"/>
    </location>
</feature>
<dbReference type="EMBL" id="JAJEQN010000042">
    <property type="protein sequence ID" value="MCC2222626.1"/>
    <property type="molecule type" value="Genomic_DNA"/>
</dbReference>
<sequence>MTLSRKEMVKKVALDVLKAFIIGVAAAAATAVILFACGFLFGSFQIVNGFEVVKDGLLLIGATGLFLVAGMLLAKGKKENADEKKEAKNGWRQHFSVIGLKTVVLMISVAFLLLASVADLILLNL</sequence>
<name>A0AAE3JD48_9FIRM</name>
<reference evidence="2 3" key="1">
    <citation type="submission" date="2021-10" db="EMBL/GenBank/DDBJ databases">
        <title>Anaerobic single-cell dispensing facilitates the cultivation of human gut bacteria.</title>
        <authorList>
            <person name="Afrizal A."/>
        </authorList>
    </citation>
    <scope>NUCLEOTIDE SEQUENCE [LARGE SCALE GENOMIC DNA]</scope>
    <source>
        <strain evidence="2 3">CLA-AA-H224</strain>
    </source>
</reference>
<keyword evidence="1" id="KW-0472">Membrane</keyword>
<dbReference type="RefSeq" id="WP_308732272.1">
    <property type="nucleotide sequence ID" value="NZ_JAJEQN010000042.1"/>
</dbReference>
<keyword evidence="1" id="KW-1133">Transmembrane helix</keyword>
<feature type="transmembrane region" description="Helical" evidence="1">
    <location>
        <begin position="20"/>
        <end position="44"/>
    </location>
</feature>
<evidence type="ECO:0000313" key="2">
    <source>
        <dbReference type="EMBL" id="MCC2222626.1"/>
    </source>
</evidence>
<accession>A0AAE3JD48</accession>
<keyword evidence="3" id="KW-1185">Reference proteome</keyword>
<gene>
    <name evidence="2" type="ORF">LKD48_13480</name>
</gene>
<keyword evidence="1" id="KW-0812">Transmembrane</keyword>
<proteinExistence type="predicted"/>
<comment type="caution">
    <text evidence="2">The sequence shown here is derived from an EMBL/GenBank/DDBJ whole genome shotgun (WGS) entry which is preliminary data.</text>
</comment>
<dbReference type="AlphaFoldDB" id="A0AAE3JD48"/>
<evidence type="ECO:0000313" key="3">
    <source>
        <dbReference type="Proteomes" id="UP001198200"/>
    </source>
</evidence>
<evidence type="ECO:0000256" key="1">
    <source>
        <dbReference type="SAM" id="Phobius"/>
    </source>
</evidence>
<protein>
    <submittedName>
        <fullName evidence="2">Uncharacterized protein</fullName>
    </submittedName>
</protein>
<organism evidence="2 3">
    <name type="scientific">Anthropogastromicrobium aceti</name>
    <dbReference type="NCBI Taxonomy" id="2981768"/>
    <lineage>
        <taxon>Bacteria</taxon>
        <taxon>Bacillati</taxon>
        <taxon>Bacillota</taxon>
        <taxon>Clostridia</taxon>
        <taxon>Lachnospirales</taxon>
        <taxon>Lachnospiraceae</taxon>
        <taxon>Anthropogastromicrobium</taxon>
    </lineage>
</organism>